<gene>
    <name evidence="5" type="ORF">DGYR_LOCUS14034</name>
</gene>
<dbReference type="InterPro" id="IPR000519">
    <property type="entry name" value="P_trefoil_dom"/>
</dbReference>
<feature type="domain" description="P-type" evidence="4">
    <location>
        <begin position="28"/>
        <end position="69"/>
    </location>
</feature>
<organism evidence="5 6">
    <name type="scientific">Dimorphilus gyrociliatus</name>
    <dbReference type="NCBI Taxonomy" id="2664684"/>
    <lineage>
        <taxon>Eukaryota</taxon>
        <taxon>Metazoa</taxon>
        <taxon>Spiralia</taxon>
        <taxon>Lophotrochozoa</taxon>
        <taxon>Annelida</taxon>
        <taxon>Polychaeta</taxon>
        <taxon>Polychaeta incertae sedis</taxon>
        <taxon>Dinophilidae</taxon>
        <taxon>Dimorphilus</taxon>
    </lineage>
</organism>
<feature type="disulfide bond" evidence="2">
    <location>
        <begin position="30"/>
        <end position="56"/>
    </location>
</feature>
<dbReference type="Gene3D" id="4.10.110.10">
    <property type="entry name" value="Spasmolytic Protein, domain 1"/>
    <property type="match status" value="1"/>
</dbReference>
<dbReference type="InterPro" id="IPR044913">
    <property type="entry name" value="P_trefoil_dom_sf"/>
</dbReference>
<evidence type="ECO:0000256" key="3">
    <source>
        <dbReference type="SAM" id="SignalP"/>
    </source>
</evidence>
<evidence type="ECO:0000256" key="1">
    <source>
        <dbReference type="ARBA" id="ARBA00023157"/>
    </source>
</evidence>
<name>A0A7I8WF27_9ANNE</name>
<dbReference type="SUPFAM" id="SSF57492">
    <property type="entry name" value="Trefoil"/>
    <property type="match status" value="1"/>
</dbReference>
<dbReference type="EMBL" id="CAJFCJ010000087">
    <property type="protein sequence ID" value="CAD5126808.1"/>
    <property type="molecule type" value="Genomic_DNA"/>
</dbReference>
<protein>
    <submittedName>
        <fullName evidence="5">DgyrCDS14842</fullName>
    </submittedName>
</protein>
<dbReference type="CDD" id="cd00111">
    <property type="entry name" value="Trefoil"/>
    <property type="match status" value="1"/>
</dbReference>
<feature type="signal peptide" evidence="3">
    <location>
        <begin position="1"/>
        <end position="27"/>
    </location>
</feature>
<dbReference type="Pfam" id="PF00088">
    <property type="entry name" value="Trefoil"/>
    <property type="match status" value="1"/>
</dbReference>
<feature type="chain" id="PRO_5029502257" evidence="3">
    <location>
        <begin position="28"/>
        <end position="308"/>
    </location>
</feature>
<evidence type="ECO:0000313" key="6">
    <source>
        <dbReference type="Proteomes" id="UP000549394"/>
    </source>
</evidence>
<dbReference type="PROSITE" id="PS51448">
    <property type="entry name" value="P_TREFOIL_2"/>
    <property type="match status" value="1"/>
</dbReference>
<comment type="caution">
    <text evidence="2">Lacks conserved residue(s) required for the propagation of feature annotation.</text>
</comment>
<accession>A0A7I8WF27</accession>
<feature type="disulfide bond" evidence="2">
    <location>
        <begin position="40"/>
        <end position="55"/>
    </location>
</feature>
<keyword evidence="3" id="KW-0732">Signal</keyword>
<proteinExistence type="predicted"/>
<evidence type="ECO:0000259" key="4">
    <source>
        <dbReference type="PROSITE" id="PS51448"/>
    </source>
</evidence>
<keyword evidence="1 2" id="KW-1015">Disulfide bond</keyword>
<keyword evidence="6" id="KW-1185">Reference proteome</keyword>
<evidence type="ECO:0000256" key="2">
    <source>
        <dbReference type="PROSITE-ProRule" id="PRU00779"/>
    </source>
</evidence>
<sequence>MKNLAELSVAKIFKLCILFSLFRQLDAVVCSQPEAEKVECGFLGIDYDKCVNLGCCYDSLSPIPCFLPGSKIQLHKSANTHISDENITQKYQICQYKYQHTAVKVQGIHIWTLYKYIQTTECLSTQQGFSIQEGPKFNLFWDFNDLTQLVMMSPLIPEKGENMGGESHMMIDSICDLGGLTVPKRYETCSNLTSTNFEQKFLYQIYEPSSSKVKVEVRGENFACSTSDNKPFVIVYSKAYDQYFKANDLWSGEFISCSLIDSNEKCSYECFCQQSICKMIYLKWMINYDKELFPLSNVTVCDINVVAL</sequence>
<dbReference type="OrthoDB" id="10051464at2759"/>
<dbReference type="AlphaFoldDB" id="A0A7I8WF27"/>
<dbReference type="Proteomes" id="UP000549394">
    <property type="component" value="Unassembled WGS sequence"/>
</dbReference>
<reference evidence="5 6" key="1">
    <citation type="submission" date="2020-08" db="EMBL/GenBank/DDBJ databases">
        <authorList>
            <person name="Hejnol A."/>
        </authorList>
    </citation>
    <scope>NUCLEOTIDE SEQUENCE [LARGE SCALE GENOMIC DNA]</scope>
</reference>
<comment type="caution">
    <text evidence="5">The sequence shown here is derived from an EMBL/GenBank/DDBJ whole genome shotgun (WGS) entry which is preliminary data.</text>
</comment>
<evidence type="ECO:0000313" key="5">
    <source>
        <dbReference type="EMBL" id="CAD5126808.1"/>
    </source>
</evidence>
<dbReference type="SMART" id="SM00018">
    <property type="entry name" value="PD"/>
    <property type="match status" value="1"/>
</dbReference>